<reference evidence="3 4" key="2">
    <citation type="submission" date="2016-05" db="EMBL/GenBank/DDBJ databases">
        <title>Draft genome sequences of four strains of Ehrlichia ruminantium, a tick-borne pathogen of ruminants, isolated from Zimbabwe, The Gambia and Ghana.</title>
        <authorList>
            <person name="Nakao R."/>
            <person name="Jongejan F."/>
            <person name="Sugimoto C."/>
        </authorList>
    </citation>
    <scope>NUCLEOTIDE SEQUENCE [LARGE SCALE GENOMIC DNA]</scope>
    <source>
        <strain evidence="3">Kerr Seringe</strain>
        <strain evidence="4">Pokoase 417</strain>
    </source>
</reference>
<evidence type="ECO:0000313" key="1">
    <source>
        <dbReference type="EMBL" id="GAT77606.1"/>
    </source>
</evidence>
<name>A0A170QYJ7_EHRRU</name>
<dbReference type="Proteomes" id="UP000092731">
    <property type="component" value="Unassembled WGS sequence"/>
</dbReference>
<dbReference type="AlphaFoldDB" id="A0A170QYJ7"/>
<protein>
    <submittedName>
        <fullName evidence="1">Uncharacterized protein</fullName>
    </submittedName>
</protein>
<sequence>MSNILLFNNQLIILILSHALLKETFEKKVSYYHTYQKFDETQDLQITQIYQNQ</sequence>
<evidence type="ECO:0000313" key="4">
    <source>
        <dbReference type="Proteomes" id="UP000092731"/>
    </source>
</evidence>
<gene>
    <name evidence="1" type="ORF">EHRUM2_08330</name>
    <name evidence="2" type="ORF">EHRUM3_09970</name>
</gene>
<accession>A0A170QYJ7</accession>
<dbReference type="Proteomes" id="UP000092677">
    <property type="component" value="Unassembled WGS sequence"/>
</dbReference>
<comment type="caution">
    <text evidence="1">The sequence shown here is derived from an EMBL/GenBank/DDBJ whole genome shotgun (WGS) entry which is preliminary data.</text>
</comment>
<evidence type="ECO:0000313" key="3">
    <source>
        <dbReference type="Proteomes" id="UP000092677"/>
    </source>
</evidence>
<evidence type="ECO:0000313" key="2">
    <source>
        <dbReference type="EMBL" id="GAT78767.1"/>
    </source>
</evidence>
<reference evidence="1" key="1">
    <citation type="journal article" date="2016" name="Genome Announc.">
        <title>Draft Genome Sequences of Three Strains of Ehrlichia ruminantium, a Tick-Borne Pathogen of Ruminants, Isolated from Zimbabwe, The Gambia, and Ghana.</title>
        <authorList>
            <person name="Nakao R."/>
            <person name="Jongejan F."/>
            <person name="Sugimoto C."/>
        </authorList>
    </citation>
    <scope>NUCLEOTIDE SEQUENCE</scope>
    <source>
        <strain evidence="1">Kerr Seringe</strain>
        <strain evidence="2">Pokoase 417</strain>
    </source>
</reference>
<organism evidence="1 3">
    <name type="scientific">Ehrlichia ruminantium</name>
    <name type="common">heartwater rickettsia</name>
    <name type="synonym">Cowdria ruminantium</name>
    <dbReference type="NCBI Taxonomy" id="779"/>
    <lineage>
        <taxon>Bacteria</taxon>
        <taxon>Pseudomonadati</taxon>
        <taxon>Pseudomonadota</taxon>
        <taxon>Alphaproteobacteria</taxon>
        <taxon>Rickettsiales</taxon>
        <taxon>Anaplasmataceae</taxon>
        <taxon>Ehrlichia</taxon>
    </lineage>
</organism>
<dbReference type="EMBL" id="BDDM01000309">
    <property type="protein sequence ID" value="GAT78767.1"/>
    <property type="molecule type" value="Genomic_DNA"/>
</dbReference>
<proteinExistence type="predicted"/>
<dbReference type="EMBL" id="BDDL01000092">
    <property type="protein sequence ID" value="GAT77606.1"/>
    <property type="molecule type" value="Genomic_DNA"/>
</dbReference>